<name>A0AAW1IUB2_POPJA</name>
<reference evidence="2 3" key="1">
    <citation type="journal article" date="2024" name="BMC Genomics">
        <title>De novo assembly and annotation of Popillia japonica's genome with initial clues to its potential as an invasive pest.</title>
        <authorList>
            <person name="Cucini C."/>
            <person name="Boschi S."/>
            <person name="Funari R."/>
            <person name="Cardaioli E."/>
            <person name="Iannotti N."/>
            <person name="Marturano G."/>
            <person name="Paoli F."/>
            <person name="Bruttini M."/>
            <person name="Carapelli A."/>
            <person name="Frati F."/>
            <person name="Nardi F."/>
        </authorList>
    </citation>
    <scope>NUCLEOTIDE SEQUENCE [LARGE SCALE GENOMIC DNA]</scope>
    <source>
        <strain evidence="2">DMR45628</strain>
    </source>
</reference>
<keyword evidence="1" id="KW-1133">Transmembrane helix</keyword>
<sequence length="192" mass="22674">MTSTTMSSRLNFTKSVMVRSAVDHSTEQHHTYNDDASNWRKIIFLPHQMLWRMMMVTTILIDCCIVTYSLNYSESLSLAQIVLYYMCECMYFVDVVLTILHKYMTAFRQTEVHLPKNTYFMVIDVFTLLPYYEIYYLLRRTSKGKASTFKKDYVKAKQHTWIESYIGGDRRAICDLLFIPNHRLVVVLLVKG</sequence>
<keyword evidence="3" id="KW-1185">Reference proteome</keyword>
<protein>
    <recommendedName>
        <fullName evidence="4">Ion transport domain-containing protein</fullName>
    </recommendedName>
</protein>
<dbReference type="AlphaFoldDB" id="A0AAW1IUB2"/>
<feature type="transmembrane region" description="Helical" evidence="1">
    <location>
        <begin position="82"/>
        <end position="100"/>
    </location>
</feature>
<evidence type="ECO:0000313" key="2">
    <source>
        <dbReference type="EMBL" id="KAK9693394.1"/>
    </source>
</evidence>
<dbReference type="Proteomes" id="UP001458880">
    <property type="component" value="Unassembled WGS sequence"/>
</dbReference>
<accession>A0AAW1IUB2</accession>
<dbReference type="EMBL" id="JASPKY010000543">
    <property type="protein sequence ID" value="KAK9693394.1"/>
    <property type="molecule type" value="Genomic_DNA"/>
</dbReference>
<organism evidence="2 3">
    <name type="scientific">Popillia japonica</name>
    <name type="common">Japanese beetle</name>
    <dbReference type="NCBI Taxonomy" id="7064"/>
    <lineage>
        <taxon>Eukaryota</taxon>
        <taxon>Metazoa</taxon>
        <taxon>Ecdysozoa</taxon>
        <taxon>Arthropoda</taxon>
        <taxon>Hexapoda</taxon>
        <taxon>Insecta</taxon>
        <taxon>Pterygota</taxon>
        <taxon>Neoptera</taxon>
        <taxon>Endopterygota</taxon>
        <taxon>Coleoptera</taxon>
        <taxon>Polyphaga</taxon>
        <taxon>Scarabaeiformia</taxon>
        <taxon>Scarabaeidae</taxon>
        <taxon>Rutelinae</taxon>
        <taxon>Popillia</taxon>
    </lineage>
</organism>
<keyword evidence="1" id="KW-0472">Membrane</keyword>
<evidence type="ECO:0000313" key="3">
    <source>
        <dbReference type="Proteomes" id="UP001458880"/>
    </source>
</evidence>
<proteinExistence type="predicted"/>
<gene>
    <name evidence="2" type="ORF">QE152_g34223</name>
</gene>
<evidence type="ECO:0000256" key="1">
    <source>
        <dbReference type="SAM" id="Phobius"/>
    </source>
</evidence>
<keyword evidence="1" id="KW-0812">Transmembrane</keyword>
<evidence type="ECO:0008006" key="4">
    <source>
        <dbReference type="Google" id="ProtNLM"/>
    </source>
</evidence>
<comment type="caution">
    <text evidence="2">The sequence shown here is derived from an EMBL/GenBank/DDBJ whole genome shotgun (WGS) entry which is preliminary data.</text>
</comment>
<feature type="transmembrane region" description="Helical" evidence="1">
    <location>
        <begin position="49"/>
        <end position="70"/>
    </location>
</feature>